<dbReference type="Pfam" id="PF00005">
    <property type="entry name" value="ABC_tran"/>
    <property type="match status" value="1"/>
</dbReference>
<dbReference type="InterPro" id="IPR003439">
    <property type="entry name" value="ABC_transporter-like_ATP-bd"/>
</dbReference>
<sequence>MKNGLVIVNTKAVYSVQAASTKGQEANVVTDYTLKMLGLDICADTMVGDQMIRGFSGGQRKRVTTGEMIVGQSKVLLMDEISAGLDSSTTFQIVKSLKQFINILEGTTVICRIDGNTMPEAPIQDSSPMSMDFSSYTTNITLAELWLLLEQEKAEIETNMAHIEQQDEQESHTFYAFEQNNKSSLFQV</sequence>
<dbReference type="OrthoDB" id="66620at2759"/>
<gene>
    <name evidence="3" type="ORF">CTI12_AA606300</name>
</gene>
<dbReference type="STRING" id="35608.A0A2U1KG55"/>
<protein>
    <submittedName>
        <fullName evidence="3">ABC transporter G family member 37</fullName>
    </submittedName>
</protein>
<dbReference type="InterPro" id="IPR027417">
    <property type="entry name" value="P-loop_NTPase"/>
</dbReference>
<evidence type="ECO:0000256" key="1">
    <source>
        <dbReference type="ARBA" id="ARBA00022448"/>
    </source>
</evidence>
<evidence type="ECO:0000259" key="2">
    <source>
        <dbReference type="Pfam" id="PF00005"/>
    </source>
</evidence>
<dbReference type="SUPFAM" id="SSF52540">
    <property type="entry name" value="P-loop containing nucleoside triphosphate hydrolases"/>
    <property type="match status" value="1"/>
</dbReference>
<feature type="domain" description="ABC transporter" evidence="2">
    <location>
        <begin position="25"/>
        <end position="81"/>
    </location>
</feature>
<evidence type="ECO:0000313" key="3">
    <source>
        <dbReference type="EMBL" id="PWA35774.1"/>
    </source>
</evidence>
<dbReference type="Proteomes" id="UP000245207">
    <property type="component" value="Unassembled WGS sequence"/>
</dbReference>
<dbReference type="GO" id="GO:0016887">
    <property type="term" value="F:ATP hydrolysis activity"/>
    <property type="evidence" value="ECO:0007669"/>
    <property type="project" value="InterPro"/>
</dbReference>
<dbReference type="EMBL" id="PKPP01019389">
    <property type="protein sequence ID" value="PWA35774.1"/>
    <property type="molecule type" value="Genomic_DNA"/>
</dbReference>
<name>A0A2U1KG55_ARTAN</name>
<dbReference type="Gene3D" id="3.40.50.300">
    <property type="entry name" value="P-loop containing nucleotide triphosphate hydrolases"/>
    <property type="match status" value="1"/>
</dbReference>
<accession>A0A2U1KG55</accession>
<dbReference type="PANTHER" id="PTHR19241">
    <property type="entry name" value="ATP-BINDING CASSETTE TRANSPORTER"/>
    <property type="match status" value="1"/>
</dbReference>
<dbReference type="AlphaFoldDB" id="A0A2U1KG55"/>
<evidence type="ECO:0000313" key="4">
    <source>
        <dbReference type="Proteomes" id="UP000245207"/>
    </source>
</evidence>
<reference evidence="3 4" key="1">
    <citation type="journal article" date="2018" name="Mol. Plant">
        <title>The genome of Artemisia annua provides insight into the evolution of Asteraceae family and artemisinin biosynthesis.</title>
        <authorList>
            <person name="Shen Q."/>
            <person name="Zhang L."/>
            <person name="Liao Z."/>
            <person name="Wang S."/>
            <person name="Yan T."/>
            <person name="Shi P."/>
            <person name="Liu M."/>
            <person name="Fu X."/>
            <person name="Pan Q."/>
            <person name="Wang Y."/>
            <person name="Lv Z."/>
            <person name="Lu X."/>
            <person name="Zhang F."/>
            <person name="Jiang W."/>
            <person name="Ma Y."/>
            <person name="Chen M."/>
            <person name="Hao X."/>
            <person name="Li L."/>
            <person name="Tang Y."/>
            <person name="Lv G."/>
            <person name="Zhou Y."/>
            <person name="Sun X."/>
            <person name="Brodelius P.E."/>
            <person name="Rose J.K.C."/>
            <person name="Tang K."/>
        </authorList>
    </citation>
    <scope>NUCLEOTIDE SEQUENCE [LARGE SCALE GENOMIC DNA]</scope>
    <source>
        <strain evidence="4">cv. Huhao1</strain>
        <tissue evidence="3">Leaf</tissue>
    </source>
</reference>
<dbReference type="GO" id="GO:0005524">
    <property type="term" value="F:ATP binding"/>
    <property type="evidence" value="ECO:0007669"/>
    <property type="project" value="InterPro"/>
</dbReference>
<organism evidence="3 4">
    <name type="scientific">Artemisia annua</name>
    <name type="common">Sweet wormwood</name>
    <dbReference type="NCBI Taxonomy" id="35608"/>
    <lineage>
        <taxon>Eukaryota</taxon>
        <taxon>Viridiplantae</taxon>
        <taxon>Streptophyta</taxon>
        <taxon>Embryophyta</taxon>
        <taxon>Tracheophyta</taxon>
        <taxon>Spermatophyta</taxon>
        <taxon>Magnoliopsida</taxon>
        <taxon>eudicotyledons</taxon>
        <taxon>Gunneridae</taxon>
        <taxon>Pentapetalae</taxon>
        <taxon>asterids</taxon>
        <taxon>campanulids</taxon>
        <taxon>Asterales</taxon>
        <taxon>Asteraceae</taxon>
        <taxon>Asteroideae</taxon>
        <taxon>Anthemideae</taxon>
        <taxon>Artemisiinae</taxon>
        <taxon>Artemisia</taxon>
    </lineage>
</organism>
<proteinExistence type="predicted"/>
<keyword evidence="4" id="KW-1185">Reference proteome</keyword>
<comment type="caution">
    <text evidence="3">The sequence shown here is derived from an EMBL/GenBank/DDBJ whole genome shotgun (WGS) entry which is preliminary data.</text>
</comment>
<keyword evidence="1" id="KW-0813">Transport</keyword>